<gene>
    <name evidence="2" type="ORF">Cenrod_0594</name>
</gene>
<organism evidence="2 3">
    <name type="scientific">Candidatus Symbiobacter mobilis CR</name>
    <dbReference type="NCBI Taxonomy" id="946483"/>
    <lineage>
        <taxon>Bacteria</taxon>
        <taxon>Pseudomonadati</taxon>
        <taxon>Pseudomonadota</taxon>
        <taxon>Betaproteobacteria</taxon>
        <taxon>Burkholderiales</taxon>
        <taxon>Comamonadaceae</taxon>
    </lineage>
</organism>
<proteinExistence type="predicted"/>
<accession>U5N5B1</accession>
<dbReference type="STRING" id="946483.Cenrod_0594"/>
<evidence type="ECO:0000313" key="2">
    <source>
        <dbReference type="EMBL" id="AGX86706.1"/>
    </source>
</evidence>
<feature type="domain" description="ParE-like toxin" evidence="1">
    <location>
        <begin position="43"/>
        <end position="81"/>
    </location>
</feature>
<dbReference type="PATRIC" id="fig|946483.4.peg.595"/>
<keyword evidence="3" id="KW-1185">Reference proteome</keyword>
<dbReference type="InterPro" id="IPR056925">
    <property type="entry name" value="ParE-like"/>
</dbReference>
<dbReference type="Proteomes" id="UP000017184">
    <property type="component" value="Chromosome"/>
</dbReference>
<dbReference type="eggNOG" id="ENOG5032Z2Q">
    <property type="taxonomic scope" value="Bacteria"/>
</dbReference>
<evidence type="ECO:0000259" key="1">
    <source>
        <dbReference type="Pfam" id="PF24732"/>
    </source>
</evidence>
<reference evidence="2 3" key="1">
    <citation type="journal article" date="2013" name="Genome Biol.">
        <title>Genomic analysis reveals key aspects of prokaryotic symbiosis in the phototrophic consortium "Chlorochromatium aggregatum".</title>
        <authorList>
            <person name="Liu Z."/>
            <person name="Muller J."/>
            <person name="Li T."/>
            <person name="Alvey R.M."/>
            <person name="Vogl K."/>
            <person name="Frigaard N.U."/>
            <person name="Rockwell N.C."/>
            <person name="Boyd E.S."/>
            <person name="Tomsho L.P."/>
            <person name="Schuster S.C."/>
            <person name="Henke P."/>
            <person name="Rohde M."/>
            <person name="Overmann J."/>
            <person name="Bryant D.A."/>
        </authorList>
    </citation>
    <scope>NUCLEOTIDE SEQUENCE [LARGE SCALE GENOMIC DNA]</scope>
    <source>
        <strain evidence="2">CR</strain>
    </source>
</reference>
<protein>
    <recommendedName>
        <fullName evidence="1">ParE-like toxin domain-containing protein</fullName>
    </recommendedName>
</protein>
<evidence type="ECO:0000313" key="3">
    <source>
        <dbReference type="Proteomes" id="UP000017184"/>
    </source>
</evidence>
<dbReference type="OrthoDB" id="129742at2"/>
<name>U5N5B1_9BURK</name>
<dbReference type="Pfam" id="PF24732">
    <property type="entry name" value="ParE_like"/>
    <property type="match status" value="1"/>
</dbReference>
<dbReference type="AlphaFoldDB" id="U5N5B1"/>
<dbReference type="KEGG" id="cbx:Cenrod_0594"/>
<dbReference type="HOGENOM" id="CLU_161929_3_0_4"/>
<sequence>MIHKTSTSFWAYYENLPLEIRSLADKNFSLLKSDISHPSLQFKKCGTVYSVRVGSHYRALATTIQEGFLWFWIGTHAEYDKLLS</sequence>
<dbReference type="EMBL" id="CP004885">
    <property type="protein sequence ID" value="AGX86706.1"/>
    <property type="molecule type" value="Genomic_DNA"/>
</dbReference>